<comment type="caution">
    <text evidence="1">The sequence shown here is derived from an EMBL/GenBank/DDBJ whole genome shotgun (WGS) entry which is preliminary data.</text>
</comment>
<accession>A0ACC0WHV1</accession>
<protein>
    <submittedName>
        <fullName evidence="1">Uncharacterized protein</fullName>
    </submittedName>
</protein>
<organism evidence="1 2">
    <name type="scientific">Peronosclerospora sorghi</name>
    <dbReference type="NCBI Taxonomy" id="230839"/>
    <lineage>
        <taxon>Eukaryota</taxon>
        <taxon>Sar</taxon>
        <taxon>Stramenopiles</taxon>
        <taxon>Oomycota</taxon>
        <taxon>Peronosporomycetes</taxon>
        <taxon>Peronosporales</taxon>
        <taxon>Peronosporaceae</taxon>
        <taxon>Peronosclerospora</taxon>
    </lineage>
</organism>
<reference evidence="1 2" key="1">
    <citation type="journal article" date="2022" name="bioRxiv">
        <title>The genome of the oomycete Peronosclerospora sorghi, a cosmopolitan pathogen of maize and sorghum, is inflated with dispersed pseudogenes.</title>
        <authorList>
            <person name="Fletcher K."/>
            <person name="Martin F."/>
            <person name="Isakeit T."/>
            <person name="Cavanaugh K."/>
            <person name="Magill C."/>
            <person name="Michelmore R."/>
        </authorList>
    </citation>
    <scope>NUCLEOTIDE SEQUENCE [LARGE SCALE GENOMIC DNA]</scope>
    <source>
        <strain evidence="1">P6</strain>
    </source>
</reference>
<dbReference type="EMBL" id="CM047592">
    <property type="protein sequence ID" value="KAI9917660.1"/>
    <property type="molecule type" value="Genomic_DNA"/>
</dbReference>
<name>A0ACC0WHV1_9STRA</name>
<sequence length="960" mass="109196">MPQTPHAADTARAAIALKTVPVRGRGRRGGDRWRTFIGRCTGRCSRRKLGRRRRRRRAYATGSDPLAFVRGTCRHNVEVGWDLVRQGPFALTQSSLDRHVVRLVRLFFDTRGASRGRSRGRLARGWWSLLSIRARATLVTTLSTLSPLFLQSHQGFRENFRLGALVVQFSPILTQLCLHLALLVLLLARHDREPLLKTLTHGHGRVHAVLQRFHVAHETRIRLALRDRVGVGFRDLMRQAIPVRATRVVVPCPIRLFLLHETLERRDLESKRVFFLARLALRLLRGRRLPLQRLLQVTDRRGVVLARLCCKRQFLLEERIMLRERRDLTLERLDSPRVLCLYLCHDLPAGKLGRAWFDLKKVKASLNRKETAMARMMVYAALAVLRVVLCVVLHGMVHPDEFFQSQEIMARHVVPTASRLRPALVVPWEFQLPTPNRSILFPAVSAGIPYFILKRLGGPVTGWLLLVTPRLLLCALSFGIDLVLYHIVGTLHRHQQPHVRREKQETTLLCFASSWPTLILLCRPFSNAGETLVLALCFAVLYLVNPHRRILYGRLHVQTLLLASFVAMGFFIRFTFPIFFFPLGVELVRQQDAWFVHAARKKPRRSEPSRLARLVATVAIVLQGLGTFLIWSVAFVLIDTIYYRPDVVTRAWRHFQLHEIAENAVIAPINNLRYNLQYENLQLHGVHPRVTHVLVNMPMLFGPMFLVFLHRFLRQPDHSFFTSMCVVFPLACLSLAPHQEPRFMLPAILPLHLSSALDGRVGCGRFVTKRALGTLLWAGFNLALTLFFGLLHQGGVVPMLLSLSSIFSMPLEKAALSGHWLPSYCHFDALDTVSLAETEAVSVVFAKTYMPPRFLLAGMTPAARAFQFIDLARNDPPDLLEMLTSGEVDAHSRTTAFVVIPASAHLGDILPESSRSSRNVSRLGGCFPHVSVEDFALDKPFELELYRVEFVHEEATKQEQ</sequence>
<evidence type="ECO:0000313" key="1">
    <source>
        <dbReference type="EMBL" id="KAI9917660.1"/>
    </source>
</evidence>
<gene>
    <name evidence="1" type="ORF">PsorP6_012577</name>
</gene>
<keyword evidence="2" id="KW-1185">Reference proteome</keyword>
<dbReference type="Proteomes" id="UP001163321">
    <property type="component" value="Chromosome 13"/>
</dbReference>
<proteinExistence type="predicted"/>
<evidence type="ECO:0000313" key="2">
    <source>
        <dbReference type="Proteomes" id="UP001163321"/>
    </source>
</evidence>